<dbReference type="Proteomes" id="UP000703822">
    <property type="component" value="Unassembled WGS sequence"/>
</dbReference>
<sequence length="70" mass="7353">MSYLLYLIIDYPTLDGELVSDDELEVTAGVPEGAAGVPVAPEAAVARPAGADVMSCFSGVRDQLTWNLIV</sequence>
<accession>A0A943QTE2</accession>
<dbReference type="AlphaFoldDB" id="A0A943QTE2"/>
<feature type="non-terminal residue" evidence="1">
    <location>
        <position position="70"/>
    </location>
</feature>
<gene>
    <name evidence="1" type="ORF">KH901_09225</name>
</gene>
<organism evidence="1 2">
    <name type="scientific">Streptococcus vestibularis</name>
    <dbReference type="NCBI Taxonomy" id="1343"/>
    <lineage>
        <taxon>Bacteria</taxon>
        <taxon>Bacillati</taxon>
        <taxon>Bacillota</taxon>
        <taxon>Bacilli</taxon>
        <taxon>Lactobacillales</taxon>
        <taxon>Streptococcaceae</taxon>
        <taxon>Streptococcus</taxon>
    </lineage>
</organism>
<evidence type="ECO:0000313" key="2">
    <source>
        <dbReference type="Proteomes" id="UP000703822"/>
    </source>
</evidence>
<proteinExistence type="predicted"/>
<evidence type="ECO:0000313" key="1">
    <source>
        <dbReference type="EMBL" id="MBS6098596.1"/>
    </source>
</evidence>
<comment type="caution">
    <text evidence="1">The sequence shown here is derived from an EMBL/GenBank/DDBJ whole genome shotgun (WGS) entry which is preliminary data.</text>
</comment>
<dbReference type="EMBL" id="JAHAGS010000318">
    <property type="protein sequence ID" value="MBS6098596.1"/>
    <property type="molecule type" value="Genomic_DNA"/>
</dbReference>
<reference evidence="1" key="1">
    <citation type="submission" date="2021-05" db="EMBL/GenBank/DDBJ databases">
        <title>Infant gut strain persistence is associated with maternal origin, phylogeny, and functional potential including surface adhesion and iron acquisition.</title>
        <authorList>
            <person name="Lou Y.C."/>
        </authorList>
    </citation>
    <scope>NUCLEOTIDE SEQUENCE</scope>
    <source>
        <strain evidence="1">L3_122_031G1_dasL3_122_031G1_maxbin2.maxbin.025s ta_sub</strain>
    </source>
</reference>
<name>A0A943QTE2_STRVE</name>
<protein>
    <submittedName>
        <fullName evidence="1">Uncharacterized protein</fullName>
    </submittedName>
</protein>